<dbReference type="PANTHER" id="PTHR47074:SF75">
    <property type="entry name" value="RNASE H TYPE-1 DOMAIN-CONTAINING PROTEIN"/>
    <property type="match status" value="1"/>
</dbReference>
<dbReference type="EMBL" id="OZ034817">
    <property type="protein sequence ID" value="CAL1384837.1"/>
    <property type="molecule type" value="Genomic_DNA"/>
</dbReference>
<evidence type="ECO:0000256" key="1">
    <source>
        <dbReference type="SAM" id="MobiDB-lite"/>
    </source>
</evidence>
<dbReference type="GO" id="GO:0003676">
    <property type="term" value="F:nucleic acid binding"/>
    <property type="evidence" value="ECO:0007669"/>
    <property type="project" value="InterPro"/>
</dbReference>
<sequence length="202" mass="22335">MEHLFLDCPVARALWIQSGLDHLGEGLPRHAFPLFLKKLLAILQHPSQFMGVIAILWRIWRSRNWVVFEGKQFSILALMRQYHQQVGEWLSLPSDPRPSSRSPPSTSATGLGAAGGPVCRWDGAVRLGSHSAGGFVLLNEAGATIWAAGVQFPLLEDPMVAEILTLREAIRWCIVQGFVSMRFEGDAKVIIEKLDQGDVRAG</sequence>
<evidence type="ECO:0000259" key="2">
    <source>
        <dbReference type="Pfam" id="PF13456"/>
    </source>
</evidence>
<evidence type="ECO:0000313" key="3">
    <source>
        <dbReference type="EMBL" id="CAL1384837.1"/>
    </source>
</evidence>
<name>A0AAV2EGF7_9ROSI</name>
<dbReference type="InterPro" id="IPR052929">
    <property type="entry name" value="RNase_H-like_EbsB-rel"/>
</dbReference>
<dbReference type="PANTHER" id="PTHR47074">
    <property type="entry name" value="BNAC02G40300D PROTEIN"/>
    <property type="match status" value="1"/>
</dbReference>
<dbReference type="InterPro" id="IPR002156">
    <property type="entry name" value="RNaseH_domain"/>
</dbReference>
<gene>
    <name evidence="3" type="ORF">LTRI10_LOCUS26012</name>
</gene>
<accession>A0AAV2EGF7</accession>
<dbReference type="GO" id="GO:0004523">
    <property type="term" value="F:RNA-DNA hybrid ribonuclease activity"/>
    <property type="evidence" value="ECO:0007669"/>
    <property type="project" value="InterPro"/>
</dbReference>
<feature type="region of interest" description="Disordered" evidence="1">
    <location>
        <begin position="93"/>
        <end position="114"/>
    </location>
</feature>
<feature type="compositionally biased region" description="Low complexity" evidence="1">
    <location>
        <begin position="93"/>
        <end position="111"/>
    </location>
</feature>
<protein>
    <recommendedName>
        <fullName evidence="2">RNase H type-1 domain-containing protein</fullName>
    </recommendedName>
</protein>
<reference evidence="3 4" key="1">
    <citation type="submission" date="2024-04" db="EMBL/GenBank/DDBJ databases">
        <authorList>
            <person name="Fracassetti M."/>
        </authorList>
    </citation>
    <scope>NUCLEOTIDE SEQUENCE [LARGE SCALE GENOMIC DNA]</scope>
</reference>
<organism evidence="3 4">
    <name type="scientific">Linum trigynum</name>
    <dbReference type="NCBI Taxonomy" id="586398"/>
    <lineage>
        <taxon>Eukaryota</taxon>
        <taxon>Viridiplantae</taxon>
        <taxon>Streptophyta</taxon>
        <taxon>Embryophyta</taxon>
        <taxon>Tracheophyta</taxon>
        <taxon>Spermatophyta</taxon>
        <taxon>Magnoliopsida</taxon>
        <taxon>eudicotyledons</taxon>
        <taxon>Gunneridae</taxon>
        <taxon>Pentapetalae</taxon>
        <taxon>rosids</taxon>
        <taxon>fabids</taxon>
        <taxon>Malpighiales</taxon>
        <taxon>Linaceae</taxon>
        <taxon>Linum</taxon>
    </lineage>
</organism>
<dbReference type="Proteomes" id="UP001497516">
    <property type="component" value="Chromosome 4"/>
</dbReference>
<keyword evidence="4" id="KW-1185">Reference proteome</keyword>
<evidence type="ECO:0000313" key="4">
    <source>
        <dbReference type="Proteomes" id="UP001497516"/>
    </source>
</evidence>
<dbReference type="Pfam" id="PF13456">
    <property type="entry name" value="RVT_3"/>
    <property type="match status" value="1"/>
</dbReference>
<proteinExistence type="predicted"/>
<dbReference type="AlphaFoldDB" id="A0AAV2EGF7"/>
<feature type="domain" description="RNase H type-1" evidence="2">
    <location>
        <begin position="128"/>
        <end position="196"/>
    </location>
</feature>